<evidence type="ECO:0000313" key="3">
    <source>
        <dbReference type="EMBL" id="SEJ14963.1"/>
    </source>
</evidence>
<feature type="signal peptide" evidence="1">
    <location>
        <begin position="1"/>
        <end position="23"/>
    </location>
</feature>
<evidence type="ECO:0000313" key="4">
    <source>
        <dbReference type="Proteomes" id="UP000199532"/>
    </source>
</evidence>
<sequence>MNNIYLKGLLLMLLANAFSSASAQIYSNVFTGSSSCPTPGNLPTVATNASGTVVTRNTITCMAASNVLNSSTLNNTAAINESSYIEFSVTPDIGYQLNITSLSFFIQGSITAPNQLEVRYSSDGFATSTNWGAAPKTVTSPGITNVWDFDDISTIAGETVTFRFYPYGTQRSDLGTTRASASGTIRLDNIILNGTVLNPMPVKLITFQGSSNKNTITLKWQTAWEEQNEGFEIQQSTDAVNFEKVGFVTGNSTTKSSSNYEFSYPVSFSDRIYYLRLKQLDIDGRFEYSKIISLKSSDSEKDEDYIYPNPSRGNFTLSSSRARSEHLKLFDRTGREINIQTFQTDHDDVFKIQVKNTIQPGLYYLRIADKENPVKVLIGN</sequence>
<gene>
    <name evidence="3" type="ORF">SAMN04487995_3477</name>
</gene>
<dbReference type="EMBL" id="FNXY01000005">
    <property type="protein sequence ID" value="SEJ14963.1"/>
    <property type="molecule type" value="Genomic_DNA"/>
</dbReference>
<dbReference type="RefSeq" id="WP_090337244.1">
    <property type="nucleotide sequence ID" value="NZ_FNXY01000005.1"/>
</dbReference>
<organism evidence="3 4">
    <name type="scientific">Dyadobacter koreensis</name>
    <dbReference type="NCBI Taxonomy" id="408657"/>
    <lineage>
        <taxon>Bacteria</taxon>
        <taxon>Pseudomonadati</taxon>
        <taxon>Bacteroidota</taxon>
        <taxon>Cytophagia</taxon>
        <taxon>Cytophagales</taxon>
        <taxon>Spirosomataceae</taxon>
        <taxon>Dyadobacter</taxon>
    </lineage>
</organism>
<keyword evidence="4" id="KW-1185">Reference proteome</keyword>
<protein>
    <submittedName>
        <fullName evidence="3">Por secretion system C-terminal sorting domain-containing protein</fullName>
    </submittedName>
</protein>
<dbReference type="AlphaFoldDB" id="A0A1H6WDL2"/>
<dbReference type="Pfam" id="PF18962">
    <property type="entry name" value="Por_Secre_tail"/>
    <property type="match status" value="1"/>
</dbReference>
<evidence type="ECO:0000259" key="2">
    <source>
        <dbReference type="Pfam" id="PF18962"/>
    </source>
</evidence>
<dbReference type="STRING" id="408657.SAMN04487995_3477"/>
<keyword evidence="1" id="KW-0732">Signal</keyword>
<dbReference type="NCBIfam" id="TIGR04183">
    <property type="entry name" value="Por_Secre_tail"/>
    <property type="match status" value="1"/>
</dbReference>
<name>A0A1H6WDL2_9BACT</name>
<evidence type="ECO:0000256" key="1">
    <source>
        <dbReference type="SAM" id="SignalP"/>
    </source>
</evidence>
<dbReference type="OrthoDB" id="928137at2"/>
<accession>A0A1H6WDL2</accession>
<dbReference type="InterPro" id="IPR026444">
    <property type="entry name" value="Secre_tail"/>
</dbReference>
<dbReference type="Proteomes" id="UP000199532">
    <property type="component" value="Unassembled WGS sequence"/>
</dbReference>
<proteinExistence type="predicted"/>
<feature type="domain" description="Secretion system C-terminal sorting" evidence="2">
    <location>
        <begin position="306"/>
        <end position="374"/>
    </location>
</feature>
<feature type="chain" id="PRO_5011559269" evidence="1">
    <location>
        <begin position="24"/>
        <end position="380"/>
    </location>
</feature>
<reference evidence="3 4" key="1">
    <citation type="submission" date="2016-10" db="EMBL/GenBank/DDBJ databases">
        <authorList>
            <person name="de Groot N.N."/>
        </authorList>
    </citation>
    <scope>NUCLEOTIDE SEQUENCE [LARGE SCALE GENOMIC DNA]</scope>
    <source>
        <strain evidence="3 4">DSM 19938</strain>
    </source>
</reference>